<evidence type="ECO:0000313" key="3">
    <source>
        <dbReference type="Proteomes" id="UP000016936"/>
    </source>
</evidence>
<dbReference type="HOGENOM" id="CLU_863328_0_0_1"/>
<protein>
    <recommendedName>
        <fullName evidence="1">DUF7791 domain-containing protein</fullName>
    </recommendedName>
</protein>
<proteinExistence type="predicted"/>
<accession>M2US16</accession>
<name>M2US16_COCH5</name>
<dbReference type="EMBL" id="KB445578">
    <property type="protein sequence ID" value="EMD90692.1"/>
    <property type="molecule type" value="Genomic_DNA"/>
</dbReference>
<dbReference type="AlphaFoldDB" id="M2US16"/>
<dbReference type="Proteomes" id="UP000016936">
    <property type="component" value="Unassembled WGS sequence"/>
</dbReference>
<organism evidence="2 3">
    <name type="scientific">Cochliobolus heterostrophus (strain C5 / ATCC 48332 / race O)</name>
    <name type="common">Southern corn leaf blight fungus</name>
    <name type="synonym">Bipolaris maydis</name>
    <dbReference type="NCBI Taxonomy" id="701091"/>
    <lineage>
        <taxon>Eukaryota</taxon>
        <taxon>Fungi</taxon>
        <taxon>Dikarya</taxon>
        <taxon>Ascomycota</taxon>
        <taxon>Pezizomycotina</taxon>
        <taxon>Dothideomycetes</taxon>
        <taxon>Pleosporomycetidae</taxon>
        <taxon>Pleosporales</taxon>
        <taxon>Pleosporineae</taxon>
        <taxon>Pleosporaceae</taxon>
        <taxon>Bipolaris</taxon>
    </lineage>
</organism>
<dbReference type="PANTHER" id="PTHR10039">
    <property type="entry name" value="AMELOGENIN"/>
    <property type="match status" value="1"/>
</dbReference>
<keyword evidence="3" id="KW-1185">Reference proteome</keyword>
<reference evidence="3" key="2">
    <citation type="journal article" date="2013" name="PLoS Genet.">
        <title>Comparative genome structure, secondary metabolite, and effector coding capacity across Cochliobolus pathogens.</title>
        <authorList>
            <person name="Condon B.J."/>
            <person name="Leng Y."/>
            <person name="Wu D."/>
            <person name="Bushley K.E."/>
            <person name="Ohm R.A."/>
            <person name="Otillar R."/>
            <person name="Martin J."/>
            <person name="Schackwitz W."/>
            <person name="Grimwood J."/>
            <person name="MohdZainudin N."/>
            <person name="Xue C."/>
            <person name="Wang R."/>
            <person name="Manning V.A."/>
            <person name="Dhillon B."/>
            <person name="Tu Z.J."/>
            <person name="Steffenson B.J."/>
            <person name="Salamov A."/>
            <person name="Sun H."/>
            <person name="Lowry S."/>
            <person name="LaButti K."/>
            <person name="Han J."/>
            <person name="Copeland A."/>
            <person name="Lindquist E."/>
            <person name="Barry K."/>
            <person name="Schmutz J."/>
            <person name="Baker S.E."/>
            <person name="Ciuffetti L.M."/>
            <person name="Grigoriev I.V."/>
            <person name="Zhong S."/>
            <person name="Turgeon B.G."/>
        </authorList>
    </citation>
    <scope>NUCLEOTIDE SEQUENCE [LARGE SCALE GENOMIC DNA]</scope>
    <source>
        <strain evidence="3">C5 / ATCC 48332 / race O</strain>
    </source>
</reference>
<sequence>MCDTWNAFGGFLGGRCYWPPLRQIKRQTVQKAVLEAFVALSLGANIIQFVEFSGKLFTKARQAHRSEDGATQEYTDLESTLERLKVLKDDLISSASTVSRSHGIRLLPSTLEEYFLHILSTTDETYSERAAETFEIALKAIEPLSLFTYSYIDEEDPQYGINAEIKELWRHEIIHRLQTMKRRLNARCNGLLEMTIDRRDGDERERLRKIIDDPEDASVVIDIIDKTIIFDSFKVDFLHRTVRDFLNTEDIRRTIRQNIKTDFQPTSAICRAFLAQIKALPPSFPARLQGYCSLVGQMVHGILSHARVSDEESQTPGNTDAG</sequence>
<feature type="domain" description="DUF7791" evidence="1">
    <location>
        <begin position="123"/>
        <end position="283"/>
    </location>
</feature>
<gene>
    <name evidence="2" type="ORF">COCHEDRAFT_1215647</name>
</gene>
<evidence type="ECO:0000259" key="1">
    <source>
        <dbReference type="Pfam" id="PF25053"/>
    </source>
</evidence>
<dbReference type="Pfam" id="PF25053">
    <property type="entry name" value="DUF7791"/>
    <property type="match status" value="1"/>
</dbReference>
<dbReference type="STRING" id="701091.M2US16"/>
<reference evidence="2 3" key="1">
    <citation type="journal article" date="2012" name="PLoS Pathog.">
        <title>Diverse lifestyles and strategies of plant pathogenesis encoded in the genomes of eighteen Dothideomycetes fungi.</title>
        <authorList>
            <person name="Ohm R.A."/>
            <person name="Feau N."/>
            <person name="Henrissat B."/>
            <person name="Schoch C.L."/>
            <person name="Horwitz B.A."/>
            <person name="Barry K.W."/>
            <person name="Condon B.J."/>
            <person name="Copeland A.C."/>
            <person name="Dhillon B."/>
            <person name="Glaser F."/>
            <person name="Hesse C.N."/>
            <person name="Kosti I."/>
            <person name="LaButti K."/>
            <person name="Lindquist E.A."/>
            <person name="Lucas S."/>
            <person name="Salamov A.A."/>
            <person name="Bradshaw R.E."/>
            <person name="Ciuffetti L."/>
            <person name="Hamelin R.C."/>
            <person name="Kema G.H.J."/>
            <person name="Lawrence C."/>
            <person name="Scott J.A."/>
            <person name="Spatafora J.W."/>
            <person name="Turgeon B.G."/>
            <person name="de Wit P.J.G.M."/>
            <person name="Zhong S."/>
            <person name="Goodwin S.B."/>
            <person name="Grigoriev I.V."/>
        </authorList>
    </citation>
    <scope>NUCLEOTIDE SEQUENCE [LARGE SCALE GENOMIC DNA]</scope>
    <source>
        <strain evidence="3">C5 / ATCC 48332 / race O</strain>
    </source>
</reference>
<evidence type="ECO:0000313" key="2">
    <source>
        <dbReference type="EMBL" id="EMD90692.1"/>
    </source>
</evidence>
<dbReference type="InterPro" id="IPR056693">
    <property type="entry name" value="DUF7791"/>
</dbReference>
<dbReference type="PANTHER" id="PTHR10039:SF5">
    <property type="entry name" value="NACHT DOMAIN-CONTAINING PROTEIN"/>
    <property type="match status" value="1"/>
</dbReference>